<name>A0ACC0WKW1_9STRA</name>
<sequence>MSLQEDLEIFDGLQFEDGGDEADDTDATGQDDDEDDTIEDHMYDDDEDENEQEETTPHQSRTIEEDGSTVSTDFPPEM</sequence>
<gene>
    <name evidence="1" type="ORF">PsorP6_017336</name>
</gene>
<protein>
    <submittedName>
        <fullName evidence="1">Uncharacterized protein</fullName>
    </submittedName>
</protein>
<organism evidence="1 2">
    <name type="scientific">Peronosclerospora sorghi</name>
    <dbReference type="NCBI Taxonomy" id="230839"/>
    <lineage>
        <taxon>Eukaryota</taxon>
        <taxon>Sar</taxon>
        <taxon>Stramenopiles</taxon>
        <taxon>Oomycota</taxon>
        <taxon>Peronosporomycetes</taxon>
        <taxon>Peronosporales</taxon>
        <taxon>Peronosporaceae</taxon>
        <taxon>Peronosclerospora</taxon>
    </lineage>
</organism>
<keyword evidence="2" id="KW-1185">Reference proteome</keyword>
<comment type="caution">
    <text evidence="1">The sequence shown here is derived from an EMBL/GenBank/DDBJ whole genome shotgun (WGS) entry which is preliminary data.</text>
</comment>
<evidence type="ECO:0000313" key="1">
    <source>
        <dbReference type="EMBL" id="KAI9919394.1"/>
    </source>
</evidence>
<dbReference type="EMBL" id="CM047590">
    <property type="protein sequence ID" value="KAI9919394.1"/>
    <property type="molecule type" value="Genomic_DNA"/>
</dbReference>
<evidence type="ECO:0000313" key="2">
    <source>
        <dbReference type="Proteomes" id="UP001163321"/>
    </source>
</evidence>
<reference evidence="1 2" key="1">
    <citation type="journal article" date="2022" name="bioRxiv">
        <title>The genome of the oomycete Peronosclerospora sorghi, a cosmopolitan pathogen of maize and sorghum, is inflated with dispersed pseudogenes.</title>
        <authorList>
            <person name="Fletcher K."/>
            <person name="Martin F."/>
            <person name="Isakeit T."/>
            <person name="Cavanaugh K."/>
            <person name="Magill C."/>
            <person name="Michelmore R."/>
        </authorList>
    </citation>
    <scope>NUCLEOTIDE SEQUENCE [LARGE SCALE GENOMIC DNA]</scope>
    <source>
        <strain evidence="1">P6</strain>
    </source>
</reference>
<accession>A0ACC0WKW1</accession>
<dbReference type="Proteomes" id="UP001163321">
    <property type="component" value="Chromosome 11"/>
</dbReference>
<proteinExistence type="predicted"/>